<protein>
    <submittedName>
        <fullName evidence="1">Uncharacterized protein</fullName>
    </submittedName>
</protein>
<proteinExistence type="predicted"/>
<evidence type="ECO:0000313" key="1">
    <source>
        <dbReference type="EMBL" id="KAK2725531.1"/>
    </source>
</evidence>
<feature type="non-terminal residue" evidence="1">
    <location>
        <position position="80"/>
    </location>
</feature>
<organism evidence="1 2">
    <name type="scientific">Artemia franciscana</name>
    <name type="common">Brine shrimp</name>
    <name type="synonym">Artemia sanfranciscana</name>
    <dbReference type="NCBI Taxonomy" id="6661"/>
    <lineage>
        <taxon>Eukaryota</taxon>
        <taxon>Metazoa</taxon>
        <taxon>Ecdysozoa</taxon>
        <taxon>Arthropoda</taxon>
        <taxon>Crustacea</taxon>
        <taxon>Branchiopoda</taxon>
        <taxon>Anostraca</taxon>
        <taxon>Artemiidae</taxon>
        <taxon>Artemia</taxon>
    </lineage>
</organism>
<evidence type="ECO:0000313" key="2">
    <source>
        <dbReference type="Proteomes" id="UP001187531"/>
    </source>
</evidence>
<dbReference type="Gene3D" id="1.10.10.10">
    <property type="entry name" value="Winged helix-like DNA-binding domain superfamily/Winged helix DNA-binding domain"/>
    <property type="match status" value="1"/>
</dbReference>
<accession>A0AA88LIZ5</accession>
<dbReference type="AlphaFoldDB" id="A0AA88LIZ5"/>
<name>A0AA88LIZ5_ARTSF</name>
<dbReference type="InterPro" id="IPR036388">
    <property type="entry name" value="WH-like_DNA-bd_sf"/>
</dbReference>
<keyword evidence="2" id="KW-1185">Reference proteome</keyword>
<gene>
    <name evidence="1" type="ORF">QYM36_000134</name>
</gene>
<dbReference type="Proteomes" id="UP001187531">
    <property type="component" value="Unassembled WGS sequence"/>
</dbReference>
<comment type="caution">
    <text evidence="1">The sequence shown here is derived from an EMBL/GenBank/DDBJ whole genome shotgun (WGS) entry which is preliminary data.</text>
</comment>
<reference evidence="1" key="1">
    <citation type="submission" date="2023-07" db="EMBL/GenBank/DDBJ databases">
        <title>Chromosome-level genome assembly of Artemia franciscana.</title>
        <authorList>
            <person name="Jo E."/>
        </authorList>
    </citation>
    <scope>NUCLEOTIDE SEQUENCE</scope>
    <source>
        <tissue evidence="1">Whole body</tissue>
    </source>
</reference>
<sequence length="80" mass="9437">MDVYKATAVSLYPAYCCNRYYSLEDKPRSDRPRVIQDEDLRTLVKTDLSQTPREMTEELRVSFHAISDGLKRLRKVKKLK</sequence>
<dbReference type="EMBL" id="JAVRJZ010000002">
    <property type="protein sequence ID" value="KAK2725531.1"/>
    <property type="molecule type" value="Genomic_DNA"/>
</dbReference>